<reference evidence="6 7" key="1">
    <citation type="submission" date="2018-12" db="EMBL/GenBank/DDBJ databases">
        <authorList>
            <person name="Tiukova I."/>
            <person name="Dainat J."/>
        </authorList>
    </citation>
    <scope>NUCLEOTIDE SEQUENCE [LARGE SCALE GENOMIC DNA]</scope>
</reference>
<accession>A0A448YNT2</accession>
<dbReference type="GO" id="GO:0051301">
    <property type="term" value="P:cell division"/>
    <property type="evidence" value="ECO:0007669"/>
    <property type="project" value="UniProtKB-KW"/>
</dbReference>
<dbReference type="Pfam" id="PF20168">
    <property type="entry name" value="PDS5"/>
    <property type="match status" value="1"/>
</dbReference>
<sequence length="1244" mass="142650">MPKGRLAFNDPLISTAGDSIPAKTVLSRLEALYNELSSIDQDSVDIDSLNSVKDALVNRKLLRHSNHGVQAFVACCLSDVLRLYAPDAPYTASQLSDIFKLFFRQLRQLGNPDSGFYHQHVYLVTRMAEVKTAVLLTDLPDADKLTESIFDVVYSLASSAHLDEELEPLLLELLTEVIGESSKLPEKSIKLILNKFLQHSKLPKNASLTSVPGWRFTLRLCRLNADRMSRLVTLSFSELVYESTRRYEDEEEADKQANADDSDYFFRDIEQLKKIHLILVEIWKYVPEMLASVMGLINNEFEADDKRIRIFATEAVGEMLAYHSTSLNFVREHHETYTSWIKKPLDCSAQVRIAWIKTTGKVFEARSDIADDLREGVLKTLVDSEEKVRLCTVSEFRDIKSSVFVKRAVSETIMTTLCQLLREKHTEIRNACLSLLSSVYNDVFGLLYSGDAKLDKLVGWIPDEIFKLVYINDRSVNAGVDLCVFENIFPFDPENNTRVVRLLTVLKHFTEKSKSSFLAVIRRQVQLSAMISKLLSLAEEYYDGLDDTLKPKIEKAVDWLAAEFPEEYNSSASLRQFLKLNNHRYFRLLKLAISTMTSDYEAVYDSLSEIFSKLSDPRNFRIEGTPSVSLYEMESTLKLLCYRSSNILYSKSNVAEILRISRDADDELCSTAMETINSMSTLMPDVLKANITSLIRQVCEDGLNPGETDLKAINNFVKKFPDVVSDKLDNVEAFFDKLVQFAIKGTPSRSKYAVQIIASSHYSLKDSYLQDILEGVWPLDEKSELLNTRLAAIAELFLVNLVLMEPKTKELSSFLASRILLRNEGLEESDSDENGEAVDPNEWISDEELYTTEAHCNSKLLALKVFVNWLRVIQKDSQSDIDAVADPVFELLNSIIINGGEIVSQKDVTFPTPKKYQSRLRLEAGLQLLKLAECSVYDSKLDQKSVSRLVFLIQDENEHARRLFMRKLVKRLTGFTIPKRFVPLVFFIAQEPQKNLRDETTTWVRAAYQRQINDQDKNSLLFETSYVRFLHMLSHHQELCEIYKEYNDVEEPEKDEVFVRLVNFALTYIVLTLSLIANPDNVSLLFYLTQRVKQYKDATMDEDNNALYFLSDLAQLAIKRIAENRVWNISTWPGKFALPADLYQKNRDKDSLKDVVATCYIPEKYFRKALDIVKSRCRHVSDRPSARNNVKHVRPFEEEAQPRKVRVLEDRSNKLEADTEKLPKEFPVRRSAIARRVVDYNESE</sequence>
<dbReference type="PANTHER" id="PTHR12663">
    <property type="entry name" value="ANDROGEN INDUCED INHIBITOR OF PROLIFERATION AS3 / PDS5-RELATED"/>
    <property type="match status" value="1"/>
</dbReference>
<keyword evidence="3" id="KW-0498">Mitosis</keyword>
<dbReference type="Proteomes" id="UP000290900">
    <property type="component" value="Unassembled WGS sequence"/>
</dbReference>
<evidence type="ECO:0000313" key="7">
    <source>
        <dbReference type="Proteomes" id="UP000290900"/>
    </source>
</evidence>
<keyword evidence="5" id="KW-0131">Cell cycle</keyword>
<dbReference type="GO" id="GO:0005634">
    <property type="term" value="C:nucleus"/>
    <property type="evidence" value="ECO:0007669"/>
    <property type="project" value="UniProtKB-SubCell"/>
</dbReference>
<evidence type="ECO:0000256" key="1">
    <source>
        <dbReference type="ARBA" id="ARBA00004123"/>
    </source>
</evidence>
<comment type="subcellular location">
    <subcellularLocation>
        <location evidence="1">Nucleus</location>
    </subcellularLocation>
</comment>
<evidence type="ECO:0000313" key="6">
    <source>
        <dbReference type="EMBL" id="VEU22602.1"/>
    </source>
</evidence>
<dbReference type="InParanoid" id="A0A448YNT2"/>
<dbReference type="STRING" id="13370.A0A448YNT2"/>
<keyword evidence="7" id="KW-1185">Reference proteome</keyword>
<dbReference type="SUPFAM" id="SSF48371">
    <property type="entry name" value="ARM repeat"/>
    <property type="match status" value="1"/>
</dbReference>
<dbReference type="CDD" id="cd19953">
    <property type="entry name" value="PDS5"/>
    <property type="match status" value="1"/>
</dbReference>
<dbReference type="FunCoup" id="A0A448YNT2">
    <property type="interactions" value="923"/>
</dbReference>
<proteinExistence type="predicted"/>
<dbReference type="EMBL" id="CAACVR010000023">
    <property type="protein sequence ID" value="VEU22602.1"/>
    <property type="molecule type" value="Genomic_DNA"/>
</dbReference>
<dbReference type="InterPro" id="IPR011989">
    <property type="entry name" value="ARM-like"/>
</dbReference>
<dbReference type="OrthoDB" id="200660at2759"/>
<dbReference type="GO" id="GO:0000785">
    <property type="term" value="C:chromatin"/>
    <property type="evidence" value="ECO:0007669"/>
    <property type="project" value="TreeGrafter"/>
</dbReference>
<dbReference type="InterPro" id="IPR039776">
    <property type="entry name" value="Pds5"/>
</dbReference>
<protein>
    <submittedName>
        <fullName evidence="6">DEKNAAC103357</fullName>
    </submittedName>
</protein>
<organism evidence="6 7">
    <name type="scientific">Brettanomyces naardenensis</name>
    <name type="common">Yeast</name>
    <dbReference type="NCBI Taxonomy" id="13370"/>
    <lineage>
        <taxon>Eukaryota</taxon>
        <taxon>Fungi</taxon>
        <taxon>Dikarya</taxon>
        <taxon>Ascomycota</taxon>
        <taxon>Saccharomycotina</taxon>
        <taxon>Pichiomycetes</taxon>
        <taxon>Pichiales</taxon>
        <taxon>Pichiaceae</taxon>
        <taxon>Brettanomyces</taxon>
    </lineage>
</organism>
<name>A0A448YNT2_BRENA</name>
<keyword evidence="4" id="KW-0539">Nucleus</keyword>
<dbReference type="GO" id="GO:0006281">
    <property type="term" value="P:DNA repair"/>
    <property type="evidence" value="ECO:0007669"/>
    <property type="project" value="TreeGrafter"/>
</dbReference>
<keyword evidence="2" id="KW-0132">Cell division</keyword>
<evidence type="ECO:0000256" key="5">
    <source>
        <dbReference type="ARBA" id="ARBA00023306"/>
    </source>
</evidence>
<evidence type="ECO:0000256" key="4">
    <source>
        <dbReference type="ARBA" id="ARBA00023242"/>
    </source>
</evidence>
<evidence type="ECO:0000256" key="2">
    <source>
        <dbReference type="ARBA" id="ARBA00022618"/>
    </source>
</evidence>
<dbReference type="GO" id="GO:0007064">
    <property type="term" value="P:mitotic sister chromatid cohesion"/>
    <property type="evidence" value="ECO:0007669"/>
    <property type="project" value="InterPro"/>
</dbReference>
<dbReference type="Gene3D" id="1.25.10.10">
    <property type="entry name" value="Leucine-rich Repeat Variant"/>
    <property type="match status" value="1"/>
</dbReference>
<evidence type="ECO:0000256" key="3">
    <source>
        <dbReference type="ARBA" id="ARBA00022776"/>
    </source>
</evidence>
<dbReference type="InterPro" id="IPR016024">
    <property type="entry name" value="ARM-type_fold"/>
</dbReference>
<dbReference type="PANTHER" id="PTHR12663:SF0">
    <property type="entry name" value="PRECOCIOUS DISSOCIATION OF SISTERS 5, ISOFORM A"/>
    <property type="match status" value="1"/>
</dbReference>
<gene>
    <name evidence="6" type="ORF">BRENAR_LOCUS3333</name>
</gene>
<dbReference type="AlphaFoldDB" id="A0A448YNT2"/>